<gene>
    <name evidence="6" type="ORF">ASIM_LOCUS17017</name>
</gene>
<dbReference type="AlphaFoldDB" id="A0A0M3K9G9"/>
<reference evidence="6 7" key="2">
    <citation type="submission" date="2018-11" db="EMBL/GenBank/DDBJ databases">
        <authorList>
            <consortium name="Pathogen Informatics"/>
        </authorList>
    </citation>
    <scope>NUCLEOTIDE SEQUENCE [LARGE SCALE GENOMIC DNA]</scope>
</reference>
<name>A0A0M3K9G9_ANISI</name>
<dbReference type="GO" id="GO:0042273">
    <property type="term" value="P:ribosomal large subunit biogenesis"/>
    <property type="evidence" value="ECO:0007669"/>
    <property type="project" value="TreeGrafter"/>
</dbReference>
<sequence>MLVYGCLESPEIFYELDCSFVCVQKETKKDKRDKFVGKDYGRLLKKVEKRDQRIASIREKNPEKAEKIEENIKWKNAMSRIEGVKVKMELDERKMKLCLYSSTYQDNAQLLKRGMKRKEKIHEQRKHKWDKRLETVADKQSKRQEKRDTNLQARRDVVKKKKLDKARKKGRIIS</sequence>
<feature type="compositionally biased region" description="Basic and acidic residues" evidence="4">
    <location>
        <begin position="131"/>
        <end position="156"/>
    </location>
</feature>
<dbReference type="OrthoDB" id="444809at2759"/>
<accession>A0A0M3K9G9</accession>
<dbReference type="GO" id="GO:0005730">
    <property type="term" value="C:nucleolus"/>
    <property type="evidence" value="ECO:0007669"/>
    <property type="project" value="TreeGrafter"/>
</dbReference>
<dbReference type="InterPro" id="IPR007019">
    <property type="entry name" value="SURF6"/>
</dbReference>
<dbReference type="InterPro" id="IPR029190">
    <property type="entry name" value="Rrp14/SURF6_C"/>
</dbReference>
<keyword evidence="3" id="KW-0539">Nucleus</keyword>
<dbReference type="PANTHER" id="PTHR14369">
    <property type="entry name" value="SURFEIT LOCUS PROTEIN 6"/>
    <property type="match status" value="1"/>
</dbReference>
<evidence type="ECO:0000256" key="4">
    <source>
        <dbReference type="SAM" id="MobiDB-lite"/>
    </source>
</evidence>
<feature type="compositionally biased region" description="Basic residues" evidence="4">
    <location>
        <begin position="157"/>
        <end position="174"/>
    </location>
</feature>
<comment type="similarity">
    <text evidence="2">Belongs to the SURF6 family.</text>
</comment>
<feature type="compositionally biased region" description="Basic residues" evidence="4">
    <location>
        <begin position="116"/>
        <end position="130"/>
    </location>
</feature>
<evidence type="ECO:0000256" key="2">
    <source>
        <dbReference type="ARBA" id="ARBA00005904"/>
    </source>
</evidence>
<feature type="domain" description="Ribosomal RNA-processing protein 14/surfeit locus protein 6 C-terminal" evidence="5">
    <location>
        <begin position="105"/>
        <end position="163"/>
    </location>
</feature>
<dbReference type="GO" id="GO:0003723">
    <property type="term" value="F:RNA binding"/>
    <property type="evidence" value="ECO:0007669"/>
    <property type="project" value="TreeGrafter"/>
</dbReference>
<evidence type="ECO:0000256" key="3">
    <source>
        <dbReference type="ARBA" id="ARBA00023242"/>
    </source>
</evidence>
<dbReference type="GO" id="GO:0042274">
    <property type="term" value="P:ribosomal small subunit biogenesis"/>
    <property type="evidence" value="ECO:0007669"/>
    <property type="project" value="TreeGrafter"/>
</dbReference>
<dbReference type="PANTHER" id="PTHR14369:SF0">
    <property type="entry name" value="SURFEIT LOCUS PROTEIN 6"/>
    <property type="match status" value="1"/>
</dbReference>
<feature type="domain" description="Ribosomal RNA-processing protein 14/surfeit locus protein 6 C-terminal" evidence="5">
    <location>
        <begin position="25"/>
        <end position="87"/>
    </location>
</feature>
<organism evidence="8">
    <name type="scientific">Anisakis simplex</name>
    <name type="common">Herring worm</name>
    <dbReference type="NCBI Taxonomy" id="6269"/>
    <lineage>
        <taxon>Eukaryota</taxon>
        <taxon>Metazoa</taxon>
        <taxon>Ecdysozoa</taxon>
        <taxon>Nematoda</taxon>
        <taxon>Chromadorea</taxon>
        <taxon>Rhabditida</taxon>
        <taxon>Spirurina</taxon>
        <taxon>Ascaridomorpha</taxon>
        <taxon>Ascaridoidea</taxon>
        <taxon>Anisakidae</taxon>
        <taxon>Anisakis</taxon>
        <taxon>Anisakis simplex complex</taxon>
    </lineage>
</organism>
<evidence type="ECO:0000256" key="1">
    <source>
        <dbReference type="ARBA" id="ARBA00004123"/>
    </source>
</evidence>
<evidence type="ECO:0000259" key="5">
    <source>
        <dbReference type="Pfam" id="PF04935"/>
    </source>
</evidence>
<feature type="region of interest" description="Disordered" evidence="4">
    <location>
        <begin position="116"/>
        <end position="174"/>
    </location>
</feature>
<proteinExistence type="inferred from homology"/>
<keyword evidence="7" id="KW-1185">Reference proteome</keyword>
<dbReference type="Proteomes" id="UP000267096">
    <property type="component" value="Unassembled WGS sequence"/>
</dbReference>
<comment type="subcellular location">
    <subcellularLocation>
        <location evidence="1">Nucleus</location>
    </subcellularLocation>
</comment>
<dbReference type="EMBL" id="UYRR01033653">
    <property type="protein sequence ID" value="VDK59276.1"/>
    <property type="molecule type" value="Genomic_DNA"/>
</dbReference>
<protein>
    <submittedName>
        <fullName evidence="8">Surfeit locus protein 6 (inferred by orthology to a human protein)</fullName>
    </submittedName>
</protein>
<evidence type="ECO:0000313" key="7">
    <source>
        <dbReference type="Proteomes" id="UP000267096"/>
    </source>
</evidence>
<dbReference type="Pfam" id="PF04935">
    <property type="entry name" value="SURF6"/>
    <property type="match status" value="2"/>
</dbReference>
<reference evidence="8" key="1">
    <citation type="submission" date="2017-02" db="UniProtKB">
        <authorList>
            <consortium name="WormBaseParasite"/>
        </authorList>
    </citation>
    <scope>IDENTIFICATION</scope>
</reference>
<dbReference type="GO" id="GO:0003677">
    <property type="term" value="F:DNA binding"/>
    <property type="evidence" value="ECO:0007669"/>
    <property type="project" value="TreeGrafter"/>
</dbReference>
<dbReference type="WBParaSite" id="ASIM_0001761301-mRNA-1">
    <property type="protein sequence ID" value="ASIM_0001761301-mRNA-1"/>
    <property type="gene ID" value="ASIM_0001761301"/>
</dbReference>
<evidence type="ECO:0000313" key="6">
    <source>
        <dbReference type="EMBL" id="VDK59276.1"/>
    </source>
</evidence>
<evidence type="ECO:0000313" key="8">
    <source>
        <dbReference type="WBParaSite" id="ASIM_0001761301-mRNA-1"/>
    </source>
</evidence>